<dbReference type="RefSeq" id="WP_014279477.1">
    <property type="nucleotide sequence ID" value="NC_016641.1"/>
</dbReference>
<reference key="2">
    <citation type="submission" date="2011-11" db="EMBL/GenBank/DDBJ databases">
        <authorList>
            <person name="Shin S.H."/>
            <person name="Kim S."/>
            <person name="Kim J.Y."/>
        </authorList>
    </citation>
    <scope>NUCLEOTIDE SEQUENCE</scope>
    <source>
        <strain>HPL-003</strain>
    </source>
</reference>
<dbReference type="KEGG" id="pta:HPL003_09915"/>
<name>G7W3Y4_PAETH</name>
<feature type="domain" description="HTH merR-type" evidence="2">
    <location>
        <begin position="6"/>
        <end position="73"/>
    </location>
</feature>
<sequence>MEESRSTTEAAKQLGIGASTLRKYAAALEEQGYVFPRSANQSRLFSPEDVECLKVMRGALREEHLTMEQAVQVVLERVTAPFQIEDAGVRLPPVSDGESLAATWEEILAATEGREESVMQAQAAATLESAGLEDEVSVQGQLVGLTQLQPRKQQTHTLALTIEHRLEQTREREKEELEQTPVQIQTQEPIESQALTEMQIMVQSALLEMQSRLEELETEHSRLVEKNINLSNQLEDQKRWMKERVEEERDRQLITNLRTYQGRQRKSRGSLLSWLGLTPRRRREA</sequence>
<dbReference type="Pfam" id="PF13411">
    <property type="entry name" value="MerR_1"/>
    <property type="match status" value="1"/>
</dbReference>
<reference evidence="3 4" key="3">
    <citation type="journal article" date="2012" name="J. Bacteriol.">
        <title>Genome Sequence of Paenibacillus terrae HPL-003, a Xylanase-Producing Bacterium Isolated from Soil Found in Forest Residue.</title>
        <authorList>
            <person name="Shin S.H."/>
            <person name="Kim S."/>
            <person name="Kim J.Y."/>
            <person name="Song H.Y."/>
            <person name="Cho S.J."/>
            <person name="Kim D.R."/>
            <person name="Lee K.I."/>
            <person name="Lim H.K."/>
            <person name="Park N.J."/>
            <person name="Hwang I.T."/>
            <person name="Yang K.S."/>
        </authorList>
    </citation>
    <scope>NUCLEOTIDE SEQUENCE [LARGE SCALE GENOMIC DNA]</scope>
    <source>
        <strain evidence="3 4">HPL-003</strain>
    </source>
</reference>
<dbReference type="eggNOG" id="COG0789">
    <property type="taxonomic scope" value="Bacteria"/>
</dbReference>
<dbReference type="OrthoDB" id="2467384at2"/>
<proteinExistence type="predicted"/>
<dbReference type="EMBL" id="CP003107">
    <property type="protein sequence ID" value="AET58744.1"/>
    <property type="molecule type" value="Genomic_DNA"/>
</dbReference>
<dbReference type="AlphaFoldDB" id="G7W3Y4"/>
<dbReference type="CDD" id="cd00592">
    <property type="entry name" value="HTH_MerR-like"/>
    <property type="match status" value="1"/>
</dbReference>
<dbReference type="GO" id="GO:0006355">
    <property type="term" value="P:regulation of DNA-templated transcription"/>
    <property type="evidence" value="ECO:0007669"/>
    <property type="project" value="InterPro"/>
</dbReference>
<dbReference type="InterPro" id="IPR000551">
    <property type="entry name" value="MerR-type_HTH_dom"/>
</dbReference>
<dbReference type="GO" id="GO:0003677">
    <property type="term" value="F:DNA binding"/>
    <property type="evidence" value="ECO:0007669"/>
    <property type="project" value="InterPro"/>
</dbReference>
<protein>
    <recommendedName>
        <fullName evidence="2">HTH merR-type domain-containing protein</fullName>
    </recommendedName>
</protein>
<keyword evidence="1" id="KW-0175">Coiled coil</keyword>
<evidence type="ECO:0000259" key="2">
    <source>
        <dbReference type="Pfam" id="PF13411"/>
    </source>
</evidence>
<evidence type="ECO:0000256" key="1">
    <source>
        <dbReference type="SAM" id="Coils"/>
    </source>
</evidence>
<evidence type="ECO:0000313" key="3">
    <source>
        <dbReference type="EMBL" id="AET58744.1"/>
    </source>
</evidence>
<organism evidence="3 4">
    <name type="scientific">Paenibacillus terrae (strain HPL-003)</name>
    <dbReference type="NCBI Taxonomy" id="985665"/>
    <lineage>
        <taxon>Bacteria</taxon>
        <taxon>Bacillati</taxon>
        <taxon>Bacillota</taxon>
        <taxon>Bacilli</taxon>
        <taxon>Bacillales</taxon>
        <taxon>Paenibacillaceae</taxon>
        <taxon>Paenibacillus</taxon>
    </lineage>
</organism>
<dbReference type="Proteomes" id="UP000005876">
    <property type="component" value="Chromosome"/>
</dbReference>
<feature type="coiled-coil region" evidence="1">
    <location>
        <begin position="206"/>
        <end position="251"/>
    </location>
</feature>
<dbReference type="HOGENOM" id="CLU_1026161_0_0_9"/>
<evidence type="ECO:0000313" key="4">
    <source>
        <dbReference type="Proteomes" id="UP000005876"/>
    </source>
</evidence>
<dbReference type="Gene3D" id="1.10.1660.10">
    <property type="match status" value="1"/>
</dbReference>
<accession>G7W3Y4</accession>
<dbReference type="SUPFAM" id="SSF46955">
    <property type="entry name" value="Putative DNA-binding domain"/>
    <property type="match status" value="1"/>
</dbReference>
<gene>
    <name evidence="3" type="ordered locus">HPL003_09915</name>
</gene>
<reference evidence="4" key="1">
    <citation type="submission" date="2011-11" db="EMBL/GenBank/DDBJ databases">
        <title>Complete sequence of Paenibacillus terrae HPL-003.</title>
        <authorList>
            <person name="Shin S.H."/>
            <person name="Kim S."/>
            <person name="Kim J.Y."/>
        </authorList>
    </citation>
    <scope>NUCLEOTIDE SEQUENCE [LARGE SCALE GENOMIC DNA]</scope>
    <source>
        <strain evidence="4">HPL-003</strain>
    </source>
</reference>
<dbReference type="InterPro" id="IPR009061">
    <property type="entry name" value="DNA-bd_dom_put_sf"/>
</dbReference>